<dbReference type="AlphaFoldDB" id="A0A939DQZ5"/>
<dbReference type="Proteomes" id="UP000664654">
    <property type="component" value="Unassembled WGS sequence"/>
</dbReference>
<dbReference type="PRINTS" id="PR00719">
    <property type="entry name" value="LMWPTPASE"/>
</dbReference>
<feature type="compositionally biased region" description="Basic and acidic residues" evidence="6">
    <location>
        <begin position="55"/>
        <end position="73"/>
    </location>
</feature>
<evidence type="ECO:0000256" key="2">
    <source>
        <dbReference type="ARBA" id="ARBA00013064"/>
    </source>
</evidence>
<name>A0A939DQZ5_9ALTE</name>
<dbReference type="CDD" id="cd16343">
    <property type="entry name" value="LMWPTP"/>
    <property type="match status" value="1"/>
</dbReference>
<comment type="caution">
    <text evidence="8">The sequence shown here is derived from an EMBL/GenBank/DDBJ whole genome shotgun (WGS) entry which is preliminary data.</text>
</comment>
<organism evidence="8 9">
    <name type="scientific">Bowmanella dokdonensis</name>
    <dbReference type="NCBI Taxonomy" id="751969"/>
    <lineage>
        <taxon>Bacteria</taxon>
        <taxon>Pseudomonadati</taxon>
        <taxon>Pseudomonadota</taxon>
        <taxon>Gammaproteobacteria</taxon>
        <taxon>Alteromonadales</taxon>
        <taxon>Alteromonadaceae</taxon>
        <taxon>Bowmanella</taxon>
    </lineage>
</organism>
<evidence type="ECO:0000256" key="3">
    <source>
        <dbReference type="ARBA" id="ARBA00022801"/>
    </source>
</evidence>
<dbReference type="GO" id="GO:0004725">
    <property type="term" value="F:protein tyrosine phosphatase activity"/>
    <property type="evidence" value="ECO:0007669"/>
    <property type="project" value="UniProtKB-EC"/>
</dbReference>
<dbReference type="PANTHER" id="PTHR11717:SF7">
    <property type="entry name" value="LOW MOLECULAR WEIGHT PHOSPHOTYROSINE PROTEIN PHOSPHATASE"/>
    <property type="match status" value="1"/>
</dbReference>
<dbReference type="EMBL" id="JAFKCV010000015">
    <property type="protein sequence ID" value="MBN7827212.1"/>
    <property type="molecule type" value="Genomic_DNA"/>
</dbReference>
<dbReference type="RefSeq" id="WP_206575324.1">
    <property type="nucleotide sequence ID" value="NZ_JAFKCV010000015.1"/>
</dbReference>
<protein>
    <recommendedName>
        <fullName evidence="2">protein-tyrosine-phosphatase</fullName>
        <ecNumber evidence="2">3.1.3.48</ecNumber>
    </recommendedName>
</protein>
<dbReference type="InterPro" id="IPR017867">
    <property type="entry name" value="Tyr_phospatase_low_mol_wt"/>
</dbReference>
<sequence length="161" mass="18037">MQSSEALQTPSVLFVCLGNLCRSPTAQAVLESLAASRGVPIRVDSAGTSGFHKNSLPDKRTRDAGQARGYDFSRQRSRPVDAEDFVRFDLVLAMDRQNLSDLQAICPPEYQHKLKLFLQFAEQDEEEVPDPYYGGRRGFELVLEMIEQGCEVLLQKLETNA</sequence>
<keyword evidence="9" id="KW-1185">Reference proteome</keyword>
<feature type="region of interest" description="Disordered" evidence="6">
    <location>
        <begin position="50"/>
        <end position="73"/>
    </location>
</feature>
<keyword evidence="4" id="KW-0904">Protein phosphatase</keyword>
<evidence type="ECO:0000313" key="8">
    <source>
        <dbReference type="EMBL" id="MBN7827212.1"/>
    </source>
</evidence>
<comment type="similarity">
    <text evidence="1">Belongs to the low molecular weight phosphotyrosine protein phosphatase family.</text>
</comment>
<evidence type="ECO:0000313" key="9">
    <source>
        <dbReference type="Proteomes" id="UP000664654"/>
    </source>
</evidence>
<dbReference type="EC" id="3.1.3.48" evidence="2"/>
<dbReference type="Pfam" id="PF01451">
    <property type="entry name" value="LMWPc"/>
    <property type="match status" value="1"/>
</dbReference>
<dbReference type="InterPro" id="IPR023485">
    <property type="entry name" value="Ptyr_pPase"/>
</dbReference>
<evidence type="ECO:0000256" key="6">
    <source>
        <dbReference type="SAM" id="MobiDB-lite"/>
    </source>
</evidence>
<proteinExistence type="inferred from homology"/>
<keyword evidence="3" id="KW-0378">Hydrolase</keyword>
<dbReference type="SMART" id="SM00226">
    <property type="entry name" value="LMWPc"/>
    <property type="match status" value="1"/>
</dbReference>
<dbReference type="InterPro" id="IPR036196">
    <property type="entry name" value="Ptyr_pPase_sf"/>
</dbReference>
<gene>
    <name evidence="8" type="ORF">J0A66_18415</name>
</gene>
<reference evidence="8" key="1">
    <citation type="submission" date="2021-03" db="EMBL/GenBank/DDBJ databases">
        <title>novel species isolated from a fishpond in China.</title>
        <authorList>
            <person name="Lu H."/>
            <person name="Cai Z."/>
        </authorList>
    </citation>
    <scope>NUCLEOTIDE SEQUENCE</scope>
    <source>
        <strain evidence="8">JCM 30855</strain>
    </source>
</reference>
<evidence type="ECO:0000259" key="7">
    <source>
        <dbReference type="SMART" id="SM00226"/>
    </source>
</evidence>
<dbReference type="InterPro" id="IPR050438">
    <property type="entry name" value="LMW_PTPase"/>
</dbReference>
<feature type="active site" description="Nucleophile" evidence="5">
    <location>
        <position position="16"/>
    </location>
</feature>
<dbReference type="PANTHER" id="PTHR11717">
    <property type="entry name" value="LOW MOLECULAR WEIGHT PROTEIN TYROSINE PHOSPHATASE"/>
    <property type="match status" value="1"/>
</dbReference>
<evidence type="ECO:0000256" key="4">
    <source>
        <dbReference type="ARBA" id="ARBA00022912"/>
    </source>
</evidence>
<accession>A0A939DQZ5</accession>
<dbReference type="SUPFAM" id="SSF52788">
    <property type="entry name" value="Phosphotyrosine protein phosphatases I"/>
    <property type="match status" value="1"/>
</dbReference>
<feature type="active site" evidence="5">
    <location>
        <position position="22"/>
    </location>
</feature>
<evidence type="ECO:0000256" key="5">
    <source>
        <dbReference type="PIRSR" id="PIRSR617867-1"/>
    </source>
</evidence>
<feature type="domain" description="Phosphotyrosine protein phosphatase I" evidence="7">
    <location>
        <begin position="10"/>
        <end position="156"/>
    </location>
</feature>
<feature type="active site" description="Proton donor" evidence="5">
    <location>
        <position position="130"/>
    </location>
</feature>
<dbReference type="Gene3D" id="3.40.50.2300">
    <property type="match status" value="1"/>
</dbReference>
<evidence type="ECO:0000256" key="1">
    <source>
        <dbReference type="ARBA" id="ARBA00011063"/>
    </source>
</evidence>